<reference evidence="2 3" key="2">
    <citation type="journal article" date="2017" name="Nature">
        <title>The Apostasia genome and the evolution of orchids.</title>
        <authorList>
            <person name="Zhang G.Q."/>
            <person name="Liu K.W."/>
            <person name="Li Z."/>
            <person name="Lohaus R."/>
            <person name="Hsiao Y.Y."/>
            <person name="Niu S.C."/>
            <person name="Wang J.Y."/>
            <person name="Lin Y.C."/>
            <person name="Xu Q."/>
            <person name="Chen L.J."/>
            <person name="Yoshida K."/>
            <person name="Fujiwara S."/>
            <person name="Wang Z.W."/>
            <person name="Zhang Y.Q."/>
            <person name="Mitsuda N."/>
            <person name="Wang M."/>
            <person name="Liu G.H."/>
            <person name="Pecoraro L."/>
            <person name="Huang H.X."/>
            <person name="Xiao X.J."/>
            <person name="Lin M."/>
            <person name="Wu X.Y."/>
            <person name="Wu W.L."/>
            <person name="Chen Y.Y."/>
            <person name="Chang S.B."/>
            <person name="Sakamoto S."/>
            <person name="Ohme-Takagi M."/>
            <person name="Yagi M."/>
            <person name="Zeng S.J."/>
            <person name="Shen C.Y."/>
            <person name="Yeh C.M."/>
            <person name="Luo Y.B."/>
            <person name="Tsai W.C."/>
            <person name="Van de Peer Y."/>
            <person name="Liu Z.J."/>
        </authorList>
    </citation>
    <scope>NUCLEOTIDE SEQUENCE [LARGE SCALE GENOMIC DNA]</scope>
    <source>
        <tissue evidence="2">The whole plant</tissue>
    </source>
</reference>
<feature type="region of interest" description="Disordered" evidence="1">
    <location>
        <begin position="1"/>
        <end position="23"/>
    </location>
</feature>
<sequence length="51" mass="5459">MSLRQFHGTSSGEPEASPHKLDEKLSGVAGIIEAAMSRPFPSKASQLNCFL</sequence>
<evidence type="ECO:0000256" key="1">
    <source>
        <dbReference type="SAM" id="MobiDB-lite"/>
    </source>
</evidence>
<evidence type="ECO:0000313" key="2">
    <source>
        <dbReference type="EMBL" id="PKU60932.1"/>
    </source>
</evidence>
<proteinExistence type="predicted"/>
<name>A0A2I0VBY4_9ASPA</name>
<dbReference type="EMBL" id="KZ504900">
    <property type="protein sequence ID" value="PKU60932.1"/>
    <property type="molecule type" value="Genomic_DNA"/>
</dbReference>
<organism evidence="2 3">
    <name type="scientific">Dendrobium catenatum</name>
    <dbReference type="NCBI Taxonomy" id="906689"/>
    <lineage>
        <taxon>Eukaryota</taxon>
        <taxon>Viridiplantae</taxon>
        <taxon>Streptophyta</taxon>
        <taxon>Embryophyta</taxon>
        <taxon>Tracheophyta</taxon>
        <taxon>Spermatophyta</taxon>
        <taxon>Magnoliopsida</taxon>
        <taxon>Liliopsida</taxon>
        <taxon>Asparagales</taxon>
        <taxon>Orchidaceae</taxon>
        <taxon>Epidendroideae</taxon>
        <taxon>Malaxideae</taxon>
        <taxon>Dendrobiinae</taxon>
        <taxon>Dendrobium</taxon>
    </lineage>
</organism>
<reference evidence="2 3" key="1">
    <citation type="journal article" date="2016" name="Sci. Rep.">
        <title>The Dendrobium catenatum Lindl. genome sequence provides insights into polysaccharide synthase, floral development and adaptive evolution.</title>
        <authorList>
            <person name="Zhang G.Q."/>
            <person name="Xu Q."/>
            <person name="Bian C."/>
            <person name="Tsai W.C."/>
            <person name="Yeh C.M."/>
            <person name="Liu K.W."/>
            <person name="Yoshida K."/>
            <person name="Zhang L.S."/>
            <person name="Chang S.B."/>
            <person name="Chen F."/>
            <person name="Shi Y."/>
            <person name="Su Y.Y."/>
            <person name="Zhang Y.Q."/>
            <person name="Chen L.J."/>
            <person name="Yin Y."/>
            <person name="Lin M."/>
            <person name="Huang H."/>
            <person name="Deng H."/>
            <person name="Wang Z.W."/>
            <person name="Zhu S.L."/>
            <person name="Zhao X."/>
            <person name="Deng C."/>
            <person name="Niu S.C."/>
            <person name="Huang J."/>
            <person name="Wang M."/>
            <person name="Liu G.H."/>
            <person name="Yang H.J."/>
            <person name="Xiao X.J."/>
            <person name="Hsiao Y.Y."/>
            <person name="Wu W.L."/>
            <person name="Chen Y.Y."/>
            <person name="Mitsuda N."/>
            <person name="Ohme-Takagi M."/>
            <person name="Luo Y.B."/>
            <person name="Van de Peer Y."/>
            <person name="Liu Z.J."/>
        </authorList>
    </citation>
    <scope>NUCLEOTIDE SEQUENCE [LARGE SCALE GENOMIC DNA]</scope>
    <source>
        <tissue evidence="2">The whole plant</tissue>
    </source>
</reference>
<protein>
    <submittedName>
        <fullName evidence="2">Uncharacterized protein</fullName>
    </submittedName>
</protein>
<dbReference type="AlphaFoldDB" id="A0A2I0VBY4"/>
<gene>
    <name evidence="2" type="ORF">MA16_Dca029179</name>
</gene>
<evidence type="ECO:0000313" key="3">
    <source>
        <dbReference type="Proteomes" id="UP000233837"/>
    </source>
</evidence>
<keyword evidence="3" id="KW-1185">Reference proteome</keyword>
<dbReference type="Proteomes" id="UP000233837">
    <property type="component" value="Unassembled WGS sequence"/>
</dbReference>
<accession>A0A2I0VBY4</accession>